<evidence type="ECO:0000256" key="2">
    <source>
        <dbReference type="ARBA" id="ARBA00013194"/>
    </source>
</evidence>
<dbReference type="Gene3D" id="2.60.120.340">
    <property type="entry name" value="Nucleoplasmin core domain"/>
    <property type="match status" value="1"/>
</dbReference>
<dbReference type="Proteomes" id="UP000184267">
    <property type="component" value="Unassembled WGS sequence"/>
</dbReference>
<keyword evidence="9" id="KW-1185">Reference proteome</keyword>
<evidence type="ECO:0000313" key="8">
    <source>
        <dbReference type="EMBL" id="OJT10961.1"/>
    </source>
</evidence>
<dbReference type="AlphaFoldDB" id="A0A1M2VTM2"/>
<proteinExistence type="predicted"/>
<protein>
    <recommendedName>
        <fullName evidence="2 5">peptidylprolyl isomerase</fullName>
        <ecNumber evidence="2 5">5.2.1.8</ecNumber>
    </recommendedName>
</protein>
<comment type="catalytic activity">
    <reaction evidence="1 5">
        <text>[protein]-peptidylproline (omega=180) = [protein]-peptidylproline (omega=0)</text>
        <dbReference type="Rhea" id="RHEA:16237"/>
        <dbReference type="Rhea" id="RHEA-COMP:10747"/>
        <dbReference type="Rhea" id="RHEA-COMP:10748"/>
        <dbReference type="ChEBI" id="CHEBI:83833"/>
        <dbReference type="ChEBI" id="CHEBI:83834"/>
        <dbReference type="EC" id="5.2.1.8"/>
    </reaction>
</comment>
<dbReference type="GO" id="GO:0005730">
    <property type="term" value="C:nucleolus"/>
    <property type="evidence" value="ECO:0007669"/>
    <property type="project" value="TreeGrafter"/>
</dbReference>
<evidence type="ECO:0000256" key="4">
    <source>
        <dbReference type="ARBA" id="ARBA00023235"/>
    </source>
</evidence>
<accession>A0A1M2VTM2</accession>
<evidence type="ECO:0000259" key="7">
    <source>
        <dbReference type="PROSITE" id="PS50059"/>
    </source>
</evidence>
<sequence>MAAERWTVREGCVFVVSIVPPAASEAGDARTMVEVEERSNSGGVCARAQISANASLARFTNFSWSTTPPAPSSPPSLFKNGHFCRPLVGRSCYLRVASPTKCLFEFRRSITATPGEPSVISPPSDIRITNIALGEELADESGRTTIKLVYRRPGADEPDSEDEEDDEEKENDNSDLSTTVLCSLTPGKIEQATVDVVLTEDEEYLIEVAGKNTVYLTGNYIDQNPFDQDPYGDEDDSEEEDFDLQDVSSDVEINPDELDIPSDDEDRFEEVDEAAAKSAADSKKRPRDSDAMETDEKLSKAQQKKQKKLKAASGEAVPVATPEKKDEKKKEKKEKAEKPKAETKTVAGGVKLVDNKTGTGPQAKTGDMVSMRYIGKLENGKIFDQNTKGKPFKFRLGKGEVIKGELVRDHPSPFADKYTGWDVGIVGMQVGGERLLTIPAPMAYGKKAQSGIPANSTLIFGKYKPLVVT</sequence>
<keyword evidence="3 5" id="KW-0697">Rotamase</keyword>
<evidence type="ECO:0000256" key="3">
    <source>
        <dbReference type="ARBA" id="ARBA00023110"/>
    </source>
</evidence>
<feature type="compositionally biased region" description="Acidic residues" evidence="6">
    <location>
        <begin position="156"/>
        <end position="170"/>
    </location>
</feature>
<dbReference type="InterPro" id="IPR041232">
    <property type="entry name" value="NPL"/>
</dbReference>
<dbReference type="SUPFAM" id="SSF54534">
    <property type="entry name" value="FKBP-like"/>
    <property type="match status" value="1"/>
</dbReference>
<evidence type="ECO:0000256" key="5">
    <source>
        <dbReference type="PROSITE-ProRule" id="PRU00277"/>
    </source>
</evidence>
<dbReference type="Pfam" id="PF00254">
    <property type="entry name" value="FKBP_C"/>
    <property type="match status" value="1"/>
</dbReference>
<dbReference type="Pfam" id="PF17800">
    <property type="entry name" value="NPL"/>
    <property type="match status" value="1"/>
</dbReference>
<feature type="compositionally biased region" description="Basic and acidic residues" evidence="6">
    <location>
        <begin position="322"/>
        <end position="343"/>
    </location>
</feature>
<dbReference type="EMBL" id="MNAD01000704">
    <property type="protein sequence ID" value="OJT10961.1"/>
    <property type="molecule type" value="Genomic_DNA"/>
</dbReference>
<dbReference type="STRING" id="154538.A0A1M2VTM2"/>
<dbReference type="OrthoDB" id="77911at2759"/>
<reference evidence="8 9" key="1">
    <citation type="submission" date="2016-10" db="EMBL/GenBank/DDBJ databases">
        <title>Genome sequence of the basidiomycete white-rot fungus Trametes pubescens.</title>
        <authorList>
            <person name="Makela M.R."/>
            <person name="Granchi Z."/>
            <person name="Peng M."/>
            <person name="De Vries R.P."/>
            <person name="Grigoriev I."/>
            <person name="Riley R."/>
            <person name="Hilden K."/>
        </authorList>
    </citation>
    <scope>NUCLEOTIDE SEQUENCE [LARGE SCALE GENOMIC DNA]</scope>
    <source>
        <strain evidence="8 9">FBCC735</strain>
    </source>
</reference>
<gene>
    <name evidence="8" type="ORF">TRAPUB_12523</name>
</gene>
<dbReference type="InterPro" id="IPR046357">
    <property type="entry name" value="PPIase_dom_sf"/>
</dbReference>
<feature type="compositionally biased region" description="Basic and acidic residues" evidence="6">
    <location>
        <begin position="280"/>
        <end position="299"/>
    </location>
</feature>
<organism evidence="8 9">
    <name type="scientific">Trametes pubescens</name>
    <name type="common">White-rot fungus</name>
    <dbReference type="NCBI Taxonomy" id="154538"/>
    <lineage>
        <taxon>Eukaryota</taxon>
        <taxon>Fungi</taxon>
        <taxon>Dikarya</taxon>
        <taxon>Basidiomycota</taxon>
        <taxon>Agaricomycotina</taxon>
        <taxon>Agaricomycetes</taxon>
        <taxon>Polyporales</taxon>
        <taxon>Polyporaceae</taxon>
        <taxon>Trametes</taxon>
    </lineage>
</organism>
<keyword evidence="4 5" id="KW-0413">Isomerase</keyword>
<evidence type="ECO:0000313" key="9">
    <source>
        <dbReference type="Proteomes" id="UP000184267"/>
    </source>
</evidence>
<dbReference type="PROSITE" id="PS50059">
    <property type="entry name" value="FKBP_PPIASE"/>
    <property type="match status" value="1"/>
</dbReference>
<dbReference type="InterPro" id="IPR001179">
    <property type="entry name" value="PPIase_FKBP_dom"/>
</dbReference>
<evidence type="ECO:0000256" key="1">
    <source>
        <dbReference type="ARBA" id="ARBA00000971"/>
    </source>
</evidence>
<dbReference type="GO" id="GO:0003755">
    <property type="term" value="F:peptidyl-prolyl cis-trans isomerase activity"/>
    <property type="evidence" value="ECO:0007669"/>
    <property type="project" value="UniProtKB-KW"/>
</dbReference>
<dbReference type="GO" id="GO:0000785">
    <property type="term" value="C:chromatin"/>
    <property type="evidence" value="ECO:0007669"/>
    <property type="project" value="TreeGrafter"/>
</dbReference>
<dbReference type="Gene3D" id="3.10.50.40">
    <property type="match status" value="1"/>
</dbReference>
<name>A0A1M2VTM2_TRAPU</name>
<feature type="domain" description="PPIase FKBP-type" evidence="7">
    <location>
        <begin position="366"/>
        <end position="460"/>
    </location>
</feature>
<feature type="compositionally biased region" description="Acidic residues" evidence="6">
    <location>
        <begin position="253"/>
        <end position="273"/>
    </location>
</feature>
<feature type="region of interest" description="Disordered" evidence="6">
    <location>
        <begin position="244"/>
        <end position="343"/>
    </location>
</feature>
<dbReference type="EC" id="5.2.1.8" evidence="2 5"/>
<comment type="caution">
    <text evidence="8">The sequence shown here is derived from an EMBL/GenBank/DDBJ whole genome shotgun (WGS) entry which is preliminary data.</text>
</comment>
<feature type="region of interest" description="Disordered" evidence="6">
    <location>
        <begin position="144"/>
        <end position="179"/>
    </location>
</feature>
<dbReference type="PANTHER" id="PTHR43811">
    <property type="entry name" value="FKBP-TYPE PEPTIDYL-PROLYL CIS-TRANS ISOMERASE FKPA"/>
    <property type="match status" value="1"/>
</dbReference>
<dbReference type="PANTHER" id="PTHR43811:SF19">
    <property type="entry name" value="39 KDA FK506-BINDING NUCLEAR PROTEIN"/>
    <property type="match status" value="1"/>
</dbReference>
<evidence type="ECO:0000256" key="6">
    <source>
        <dbReference type="SAM" id="MobiDB-lite"/>
    </source>
</evidence>